<feature type="transmembrane region" description="Helical" evidence="7">
    <location>
        <begin position="168"/>
        <end position="189"/>
    </location>
</feature>
<feature type="transmembrane region" description="Helical" evidence="7">
    <location>
        <begin position="349"/>
        <end position="369"/>
    </location>
</feature>
<feature type="transmembrane region" description="Helical" evidence="7">
    <location>
        <begin position="381"/>
        <end position="402"/>
    </location>
</feature>
<feature type="transmembrane region" description="Helical" evidence="7">
    <location>
        <begin position="138"/>
        <end position="162"/>
    </location>
</feature>
<organism evidence="9 10">
    <name type="scientific">Streptantibioticus ferralitis</name>
    <dbReference type="NCBI Taxonomy" id="236510"/>
    <lineage>
        <taxon>Bacteria</taxon>
        <taxon>Bacillati</taxon>
        <taxon>Actinomycetota</taxon>
        <taxon>Actinomycetes</taxon>
        <taxon>Kitasatosporales</taxon>
        <taxon>Streptomycetaceae</taxon>
        <taxon>Streptantibioticus</taxon>
    </lineage>
</organism>
<comment type="subcellular location">
    <subcellularLocation>
        <location evidence="1">Cell membrane</location>
        <topology evidence="1">Multi-pass membrane protein</topology>
    </subcellularLocation>
</comment>
<dbReference type="EMBL" id="JARHTQ010000031">
    <property type="protein sequence ID" value="MDF2260219.1"/>
    <property type="molecule type" value="Genomic_DNA"/>
</dbReference>
<evidence type="ECO:0000256" key="7">
    <source>
        <dbReference type="SAM" id="Phobius"/>
    </source>
</evidence>
<dbReference type="InterPro" id="IPR020846">
    <property type="entry name" value="MFS_dom"/>
</dbReference>
<evidence type="ECO:0000256" key="1">
    <source>
        <dbReference type="ARBA" id="ARBA00004651"/>
    </source>
</evidence>
<dbReference type="InterPro" id="IPR011701">
    <property type="entry name" value="MFS"/>
</dbReference>
<evidence type="ECO:0000256" key="2">
    <source>
        <dbReference type="ARBA" id="ARBA00022448"/>
    </source>
</evidence>
<keyword evidence="4 7" id="KW-0812">Transmembrane</keyword>
<dbReference type="InterPro" id="IPR036259">
    <property type="entry name" value="MFS_trans_sf"/>
</dbReference>
<comment type="caution">
    <text evidence="9">The sequence shown here is derived from an EMBL/GenBank/DDBJ whole genome shotgun (WGS) entry which is preliminary data.</text>
</comment>
<feature type="transmembrane region" description="Helical" evidence="7">
    <location>
        <begin position="307"/>
        <end position="328"/>
    </location>
</feature>
<dbReference type="InterPro" id="IPR050171">
    <property type="entry name" value="MFS_Transporters"/>
</dbReference>
<dbReference type="PROSITE" id="PS50850">
    <property type="entry name" value="MFS"/>
    <property type="match status" value="1"/>
</dbReference>
<dbReference type="PANTHER" id="PTHR23517">
    <property type="entry name" value="RESISTANCE PROTEIN MDTM, PUTATIVE-RELATED-RELATED"/>
    <property type="match status" value="1"/>
</dbReference>
<dbReference type="RefSeq" id="WP_275820608.1">
    <property type="nucleotide sequence ID" value="NZ_BAAANM010000036.1"/>
</dbReference>
<feature type="transmembrane region" description="Helical" evidence="7">
    <location>
        <begin position="210"/>
        <end position="230"/>
    </location>
</feature>
<dbReference type="Gene3D" id="1.20.1250.20">
    <property type="entry name" value="MFS general substrate transporter like domains"/>
    <property type="match status" value="1"/>
</dbReference>
<dbReference type="SUPFAM" id="SSF103473">
    <property type="entry name" value="MFS general substrate transporter"/>
    <property type="match status" value="1"/>
</dbReference>
<protein>
    <submittedName>
        <fullName evidence="9">MFS transporter</fullName>
    </submittedName>
</protein>
<accession>A0ABT5Z8Q9</accession>
<keyword evidence="10" id="KW-1185">Reference proteome</keyword>
<evidence type="ECO:0000256" key="3">
    <source>
        <dbReference type="ARBA" id="ARBA00022475"/>
    </source>
</evidence>
<dbReference type="Pfam" id="PF07690">
    <property type="entry name" value="MFS_1"/>
    <property type="match status" value="1"/>
</dbReference>
<feature type="transmembrane region" description="Helical" evidence="7">
    <location>
        <begin position="103"/>
        <end position="126"/>
    </location>
</feature>
<gene>
    <name evidence="9" type="ORF">P2L57_32225</name>
</gene>
<evidence type="ECO:0000259" key="8">
    <source>
        <dbReference type="PROSITE" id="PS50850"/>
    </source>
</evidence>
<keyword evidence="2" id="KW-0813">Transport</keyword>
<dbReference type="PANTHER" id="PTHR23517:SF2">
    <property type="entry name" value="MULTIDRUG RESISTANCE PROTEIN MDTH"/>
    <property type="match status" value="1"/>
</dbReference>
<sequence>MATLQPFRCLPLTVRLLLINQFGMDIGSYILIPYLAMHLGKDLGLSAAVVGAVVGVRNLSQQGLFILGGTAADRLGARRVIPAGCLLRTTGFTLFAFGGGLPIVLAASVLSGLAGALFYPAVRTYITLEAVDRKAEAFALLNVASTTGGLVGLLAGGLLLLMDFRVCALSAAAVFAVLTIAQLAALPAREVALAHGSIWNDWREVLGNRWFLAFAITMVGMFTLENQLYLLLPDGARRISGWDGAVCIPPALGTIANLVFQLRITHAVRIRGGAARWVGPGLALMGLGFVPPVLVVGLGEPADAHDAVLRILPLSVGALLLYAGVMVAQPCVIELVPKFGREDLTGTHFGMFSVFSGIAAASGNTLVGWAMDSGQHSGRAWLPWVCCLGIGLLSAAGVTWLYRHQALPVDYTTALSTPTAS</sequence>
<keyword evidence="6 7" id="KW-0472">Membrane</keyword>
<feature type="transmembrane region" description="Helical" evidence="7">
    <location>
        <begin position="242"/>
        <end position="262"/>
    </location>
</feature>
<keyword evidence="5 7" id="KW-1133">Transmembrane helix</keyword>
<evidence type="ECO:0000313" key="10">
    <source>
        <dbReference type="Proteomes" id="UP001220022"/>
    </source>
</evidence>
<evidence type="ECO:0000256" key="4">
    <source>
        <dbReference type="ARBA" id="ARBA00022692"/>
    </source>
</evidence>
<dbReference type="Proteomes" id="UP001220022">
    <property type="component" value="Unassembled WGS sequence"/>
</dbReference>
<evidence type="ECO:0000256" key="5">
    <source>
        <dbReference type="ARBA" id="ARBA00022989"/>
    </source>
</evidence>
<keyword evidence="3" id="KW-1003">Cell membrane</keyword>
<evidence type="ECO:0000256" key="6">
    <source>
        <dbReference type="ARBA" id="ARBA00023136"/>
    </source>
</evidence>
<feature type="domain" description="Major facilitator superfamily (MFS) profile" evidence="8">
    <location>
        <begin position="13"/>
        <end position="421"/>
    </location>
</feature>
<name>A0ABT5Z8Q9_9ACTN</name>
<reference evidence="9 10" key="1">
    <citation type="submission" date="2023-03" db="EMBL/GenBank/DDBJ databases">
        <title>Draft genome sequence of type strain Streptomyces ferralitis JCM 14344.</title>
        <authorList>
            <person name="Klaysubun C."/>
            <person name="Duangmal K."/>
        </authorList>
    </citation>
    <scope>NUCLEOTIDE SEQUENCE [LARGE SCALE GENOMIC DNA]</scope>
    <source>
        <strain evidence="9 10">JCM 14344</strain>
    </source>
</reference>
<feature type="transmembrane region" description="Helical" evidence="7">
    <location>
        <begin position="12"/>
        <end position="37"/>
    </location>
</feature>
<evidence type="ECO:0000313" key="9">
    <source>
        <dbReference type="EMBL" id="MDF2260219.1"/>
    </source>
</evidence>
<feature type="transmembrane region" description="Helical" evidence="7">
    <location>
        <begin position="274"/>
        <end position="295"/>
    </location>
</feature>
<proteinExistence type="predicted"/>